<evidence type="ECO:0000313" key="3">
    <source>
        <dbReference type="Proteomes" id="UP000646548"/>
    </source>
</evidence>
<evidence type="ECO:0000313" key="2">
    <source>
        <dbReference type="EMBL" id="KAF6730222.1"/>
    </source>
</evidence>
<feature type="compositionally biased region" description="Polar residues" evidence="1">
    <location>
        <begin position="1"/>
        <end position="21"/>
    </location>
</feature>
<feature type="region of interest" description="Disordered" evidence="1">
    <location>
        <begin position="1"/>
        <end position="43"/>
    </location>
</feature>
<comment type="caution">
    <text evidence="2">The sequence shown here is derived from an EMBL/GenBank/DDBJ whole genome shotgun (WGS) entry which is preliminary data.</text>
</comment>
<sequence length="64" mass="7621">MQQATFPSHWSTDRSYTNDTSGAVRIKAGTRRRRRSERRSEKRKLVNDRCACETYHVWKFLSNS</sequence>
<evidence type="ECO:0000256" key="1">
    <source>
        <dbReference type="SAM" id="MobiDB-lite"/>
    </source>
</evidence>
<dbReference type="AlphaFoldDB" id="A0A834CD70"/>
<organism evidence="2 3">
    <name type="scientific">Oryzias melastigma</name>
    <name type="common">Marine medaka</name>
    <dbReference type="NCBI Taxonomy" id="30732"/>
    <lineage>
        <taxon>Eukaryota</taxon>
        <taxon>Metazoa</taxon>
        <taxon>Chordata</taxon>
        <taxon>Craniata</taxon>
        <taxon>Vertebrata</taxon>
        <taxon>Euteleostomi</taxon>
        <taxon>Actinopterygii</taxon>
        <taxon>Neopterygii</taxon>
        <taxon>Teleostei</taxon>
        <taxon>Neoteleostei</taxon>
        <taxon>Acanthomorphata</taxon>
        <taxon>Ovalentaria</taxon>
        <taxon>Atherinomorphae</taxon>
        <taxon>Beloniformes</taxon>
        <taxon>Adrianichthyidae</taxon>
        <taxon>Oryziinae</taxon>
        <taxon>Oryzias</taxon>
    </lineage>
</organism>
<reference evidence="2" key="1">
    <citation type="journal article" name="BMC Genomics">
        <title>Long-read sequencing and de novo genome assembly of marine medaka (Oryzias melastigma).</title>
        <authorList>
            <person name="Liang P."/>
            <person name="Saqib H.S.A."/>
            <person name="Ni X."/>
            <person name="Shen Y."/>
        </authorList>
    </citation>
    <scope>NUCLEOTIDE SEQUENCE</scope>
    <source>
        <strain evidence="2">Bigg-433</strain>
    </source>
</reference>
<accession>A0A834CD70</accession>
<dbReference type="Proteomes" id="UP000646548">
    <property type="component" value="Unassembled WGS sequence"/>
</dbReference>
<dbReference type="EMBL" id="WKFB01000243">
    <property type="protein sequence ID" value="KAF6730222.1"/>
    <property type="molecule type" value="Genomic_DNA"/>
</dbReference>
<feature type="compositionally biased region" description="Basic residues" evidence="1">
    <location>
        <begin position="28"/>
        <end position="37"/>
    </location>
</feature>
<protein>
    <submittedName>
        <fullName evidence="2">Uncharacterized protein</fullName>
    </submittedName>
</protein>
<gene>
    <name evidence="2" type="ORF">FQA47_015204</name>
</gene>
<proteinExistence type="predicted"/>
<name>A0A834CD70_ORYME</name>